<dbReference type="GO" id="GO:0005743">
    <property type="term" value="C:mitochondrial inner membrane"/>
    <property type="evidence" value="ECO:0007669"/>
    <property type="project" value="UniProtKB-SubCell"/>
</dbReference>
<evidence type="ECO:0008006" key="14">
    <source>
        <dbReference type="Google" id="ProtNLM"/>
    </source>
</evidence>
<evidence type="ECO:0000256" key="4">
    <source>
        <dbReference type="ARBA" id="ARBA00022660"/>
    </source>
</evidence>
<dbReference type="Proteomes" id="UP000016665">
    <property type="component" value="Chromosome 1"/>
</dbReference>
<proteinExistence type="inferred from homology"/>
<keyword evidence="10" id="KW-0472">Membrane</keyword>
<dbReference type="Ensembl" id="ENSFALT00000015702.2">
    <property type="protein sequence ID" value="ENSFALP00000015637.2"/>
    <property type="gene ID" value="ENSFALG00000015022.2"/>
</dbReference>
<evidence type="ECO:0000256" key="7">
    <source>
        <dbReference type="ARBA" id="ARBA00022982"/>
    </source>
</evidence>
<evidence type="ECO:0000256" key="5">
    <source>
        <dbReference type="ARBA" id="ARBA00022692"/>
    </source>
</evidence>
<keyword evidence="13" id="KW-1185">Reference proteome</keyword>
<reference evidence="12 13" key="1">
    <citation type="journal article" date="2012" name="Nature">
        <title>The genomic landscape of species divergence in Ficedula flycatchers.</title>
        <authorList>
            <person name="Ellegren H."/>
            <person name="Smeds L."/>
            <person name="Burri R."/>
            <person name="Olason P.I."/>
            <person name="Backstrom N."/>
            <person name="Kawakami T."/>
            <person name="Kunstner A."/>
            <person name="Makinen H."/>
            <person name="Nadachowska-Brzyska K."/>
            <person name="Qvarnstrom A."/>
            <person name="Uebbing S."/>
            <person name="Wolf J.B."/>
        </authorList>
    </citation>
    <scope>NUCLEOTIDE SEQUENCE [LARGE SCALE GENOMIC DNA]</scope>
</reference>
<evidence type="ECO:0000256" key="10">
    <source>
        <dbReference type="ARBA" id="ARBA00023136"/>
    </source>
</evidence>
<dbReference type="InterPro" id="IPR009423">
    <property type="entry name" value="NDUC2"/>
</dbReference>
<keyword evidence="3" id="KW-0813">Transport</keyword>
<gene>
    <name evidence="12" type="primary">NDUFC2</name>
</gene>
<dbReference type="GeneTree" id="ENSGT00940000172804"/>
<dbReference type="PANTHER" id="PTHR13099:SF0">
    <property type="entry name" value="NADH DEHYDROGENASE [UBIQUINONE] 1 SUBUNIT C2-RELATED"/>
    <property type="match status" value="1"/>
</dbReference>
<dbReference type="STRING" id="59894.ENSFALP00000015637"/>
<protein>
    <recommendedName>
        <fullName evidence="14">NADH dehydrogenase [ubiquinone] 1 subunit C2</fullName>
    </recommendedName>
</protein>
<evidence type="ECO:0000256" key="11">
    <source>
        <dbReference type="SAM" id="MobiDB-lite"/>
    </source>
</evidence>
<name>U3KKT3_FICAL</name>
<keyword evidence="9" id="KW-0496">Mitochondrion</keyword>
<feature type="region of interest" description="Disordered" evidence="11">
    <location>
        <begin position="1"/>
        <end position="28"/>
    </location>
</feature>
<comment type="similarity">
    <text evidence="2">Belongs to the complex I NDUFC2 subunit family.</text>
</comment>
<dbReference type="PANTHER" id="PTHR13099">
    <property type="entry name" value="NADH-UBIQUINONE OXIDOREDUCTASE SUBUNIT B14.5B"/>
    <property type="match status" value="1"/>
</dbReference>
<reference evidence="12" key="2">
    <citation type="submission" date="2025-08" db="UniProtKB">
        <authorList>
            <consortium name="Ensembl"/>
        </authorList>
    </citation>
    <scope>IDENTIFICATION</scope>
</reference>
<evidence type="ECO:0000256" key="1">
    <source>
        <dbReference type="ARBA" id="ARBA00004298"/>
    </source>
</evidence>
<dbReference type="HOGENOM" id="CLU_208050_0_0_1"/>
<keyword evidence="8" id="KW-1133">Transmembrane helix</keyword>
<keyword evidence="5" id="KW-0812">Transmembrane</keyword>
<dbReference type="GO" id="GO:0006120">
    <property type="term" value="P:mitochondrial electron transport, NADH to ubiquinone"/>
    <property type="evidence" value="ECO:0007669"/>
    <property type="project" value="InterPro"/>
</dbReference>
<keyword evidence="4" id="KW-0679">Respiratory chain</keyword>
<evidence type="ECO:0000256" key="6">
    <source>
        <dbReference type="ARBA" id="ARBA00022792"/>
    </source>
</evidence>
<evidence type="ECO:0000256" key="2">
    <source>
        <dbReference type="ARBA" id="ARBA00008674"/>
    </source>
</evidence>
<evidence type="ECO:0000313" key="12">
    <source>
        <dbReference type="Ensembl" id="ENSFALP00000015637.2"/>
    </source>
</evidence>
<sequence length="94" mass="10582">MGAGGRIWGDLEGSRGWDGEEAPRSEARGGVHRQILLASLGCFVGYQLVKRSEYVHAKVDRELLEYIRQHPVDFHAGEGKKRIGQLLEDFHPIQ</sequence>
<dbReference type="Pfam" id="PF06374">
    <property type="entry name" value="NDUF_C2"/>
    <property type="match status" value="1"/>
</dbReference>
<keyword evidence="6" id="KW-0999">Mitochondrion inner membrane</keyword>
<evidence type="ECO:0000256" key="3">
    <source>
        <dbReference type="ARBA" id="ARBA00022448"/>
    </source>
</evidence>
<evidence type="ECO:0000256" key="9">
    <source>
        <dbReference type="ARBA" id="ARBA00023128"/>
    </source>
</evidence>
<organism evidence="12 13">
    <name type="scientific">Ficedula albicollis</name>
    <name type="common">Collared flycatcher</name>
    <name type="synonym">Muscicapa albicollis</name>
    <dbReference type="NCBI Taxonomy" id="59894"/>
    <lineage>
        <taxon>Eukaryota</taxon>
        <taxon>Metazoa</taxon>
        <taxon>Chordata</taxon>
        <taxon>Craniata</taxon>
        <taxon>Vertebrata</taxon>
        <taxon>Euteleostomi</taxon>
        <taxon>Archelosauria</taxon>
        <taxon>Archosauria</taxon>
        <taxon>Dinosauria</taxon>
        <taxon>Saurischia</taxon>
        <taxon>Theropoda</taxon>
        <taxon>Coelurosauria</taxon>
        <taxon>Aves</taxon>
        <taxon>Neognathae</taxon>
        <taxon>Neoaves</taxon>
        <taxon>Telluraves</taxon>
        <taxon>Australaves</taxon>
        <taxon>Passeriformes</taxon>
        <taxon>Muscicapidae</taxon>
        <taxon>Ficedula</taxon>
    </lineage>
</organism>
<comment type="subcellular location">
    <subcellularLocation>
        <location evidence="1">Mitochondrion inner membrane</location>
        <topology evidence="1">Single-pass membrane protein</topology>
        <orientation evidence="1">Matrix side</orientation>
    </subcellularLocation>
</comment>
<evidence type="ECO:0000313" key="13">
    <source>
        <dbReference type="Proteomes" id="UP000016665"/>
    </source>
</evidence>
<evidence type="ECO:0000256" key="8">
    <source>
        <dbReference type="ARBA" id="ARBA00022989"/>
    </source>
</evidence>
<dbReference type="AlphaFoldDB" id="U3KKT3"/>
<feature type="compositionally biased region" description="Basic and acidic residues" evidence="11">
    <location>
        <begin position="12"/>
        <end position="28"/>
    </location>
</feature>
<keyword evidence="7" id="KW-0249">Electron transport</keyword>
<accession>U3KKT3</accession>
<reference evidence="12" key="3">
    <citation type="submission" date="2025-09" db="UniProtKB">
        <authorList>
            <consortium name="Ensembl"/>
        </authorList>
    </citation>
    <scope>IDENTIFICATION</scope>
</reference>